<accession>A0A7S3JWQ7</accession>
<dbReference type="InterPro" id="IPR052436">
    <property type="entry name" value="LTO1_adapter"/>
</dbReference>
<protein>
    <recommendedName>
        <fullName evidence="2">Essential protein Yae1 N-terminal domain-containing protein</fullName>
    </recommendedName>
</protein>
<feature type="domain" description="Essential protein Yae1 N-terminal" evidence="2">
    <location>
        <begin position="20"/>
        <end position="58"/>
    </location>
</feature>
<evidence type="ECO:0000259" key="2">
    <source>
        <dbReference type="Pfam" id="PF09811"/>
    </source>
</evidence>
<gene>
    <name evidence="3" type="ORF">ALAG00032_LOCUS6210</name>
</gene>
<organism evidence="3">
    <name type="scientific">Aureoumbra lagunensis</name>
    <dbReference type="NCBI Taxonomy" id="44058"/>
    <lineage>
        <taxon>Eukaryota</taxon>
        <taxon>Sar</taxon>
        <taxon>Stramenopiles</taxon>
        <taxon>Ochrophyta</taxon>
        <taxon>Pelagophyceae</taxon>
        <taxon>Pelagomonadales</taxon>
        <taxon>Aureoumbra</taxon>
    </lineage>
</organism>
<dbReference type="AlphaFoldDB" id="A0A7S3JWQ7"/>
<evidence type="ECO:0000256" key="1">
    <source>
        <dbReference type="ARBA" id="ARBA00038090"/>
    </source>
</evidence>
<dbReference type="Pfam" id="PF09811">
    <property type="entry name" value="Yae1_N"/>
    <property type="match status" value="1"/>
</dbReference>
<name>A0A7S3JWQ7_9STRA</name>
<evidence type="ECO:0000313" key="3">
    <source>
        <dbReference type="EMBL" id="CAE0365467.1"/>
    </source>
</evidence>
<comment type="similarity">
    <text evidence="1">Belongs to the LTO1 family.</text>
</comment>
<reference evidence="3" key="1">
    <citation type="submission" date="2021-01" db="EMBL/GenBank/DDBJ databases">
        <authorList>
            <person name="Corre E."/>
            <person name="Pelletier E."/>
            <person name="Niang G."/>
            <person name="Scheremetjew M."/>
            <person name="Finn R."/>
            <person name="Kale V."/>
            <person name="Holt S."/>
            <person name="Cochrane G."/>
            <person name="Meng A."/>
            <person name="Brown T."/>
            <person name="Cohen L."/>
        </authorList>
    </citation>
    <scope>NUCLEOTIDE SEQUENCE</scope>
    <source>
        <strain evidence="3">CCMP1510</strain>
    </source>
</reference>
<dbReference type="InterPro" id="IPR019191">
    <property type="entry name" value="Essential_protein_Yae1_N"/>
</dbReference>
<dbReference type="EMBL" id="HBIJ01008802">
    <property type="protein sequence ID" value="CAE0365467.1"/>
    <property type="molecule type" value="Transcribed_RNA"/>
</dbReference>
<sequence>MANDFLDDCLKIEECSYADGHVTGFTDGLQEGEKEGYEVGKAKAIEIGAELGYYRGCCTVLRPHISEKAKNSMIALEKLIDSMLNNYNTIDLPRIRQLFTSTLIQGGLQKRQFSFSSLEEDNGDNESLFLHNATKLDF</sequence>
<proteinExistence type="inferred from homology"/>
<dbReference type="PANTHER" id="PTHR28532">
    <property type="entry name" value="GEO13458P1"/>
    <property type="match status" value="1"/>
</dbReference>
<dbReference type="PANTHER" id="PTHR28532:SF1">
    <property type="entry name" value="ORAL CANCER OVEREXPRESSED 1"/>
    <property type="match status" value="1"/>
</dbReference>